<evidence type="ECO:0000313" key="8">
    <source>
        <dbReference type="Proteomes" id="UP000317648"/>
    </source>
</evidence>
<dbReference type="Gene3D" id="3.20.20.150">
    <property type="entry name" value="Divalent-metal-dependent TIM barrel enzymes"/>
    <property type="match status" value="1"/>
</dbReference>
<dbReference type="KEGG" id="lcre:Pla8534_49360"/>
<dbReference type="Pfam" id="PF03851">
    <property type="entry name" value="UvdE"/>
    <property type="match status" value="1"/>
</dbReference>
<evidence type="ECO:0000256" key="6">
    <source>
        <dbReference type="ARBA" id="ARBA00023204"/>
    </source>
</evidence>
<organism evidence="7 8">
    <name type="scientific">Lignipirellula cremea</name>
    <dbReference type="NCBI Taxonomy" id="2528010"/>
    <lineage>
        <taxon>Bacteria</taxon>
        <taxon>Pseudomonadati</taxon>
        <taxon>Planctomycetota</taxon>
        <taxon>Planctomycetia</taxon>
        <taxon>Pirellulales</taxon>
        <taxon>Pirellulaceae</taxon>
        <taxon>Lignipirellula</taxon>
    </lineage>
</organism>
<name>A0A518DZ35_9BACT</name>
<dbReference type="EMBL" id="CP036433">
    <property type="protein sequence ID" value="QDU97110.1"/>
    <property type="molecule type" value="Genomic_DNA"/>
</dbReference>
<evidence type="ECO:0000256" key="3">
    <source>
        <dbReference type="ARBA" id="ARBA00022763"/>
    </source>
</evidence>
<evidence type="ECO:0000256" key="5">
    <source>
        <dbReference type="ARBA" id="ARBA00022801"/>
    </source>
</evidence>
<dbReference type="GO" id="GO:0016787">
    <property type="term" value="F:hydrolase activity"/>
    <property type="evidence" value="ECO:0007669"/>
    <property type="project" value="UniProtKB-KW"/>
</dbReference>
<evidence type="ECO:0000256" key="4">
    <source>
        <dbReference type="ARBA" id="ARBA00022769"/>
    </source>
</evidence>
<gene>
    <name evidence="7" type="primary">uvsE</name>
    <name evidence="7" type="ORF">Pla8534_49360</name>
</gene>
<dbReference type="GO" id="GO:0009411">
    <property type="term" value="P:response to UV"/>
    <property type="evidence" value="ECO:0007669"/>
    <property type="project" value="InterPro"/>
</dbReference>
<accession>A0A518DZ35</accession>
<evidence type="ECO:0000256" key="1">
    <source>
        <dbReference type="ARBA" id="ARBA00022722"/>
    </source>
</evidence>
<protein>
    <submittedName>
        <fullName evidence="7">UV DNA damage endonuclease</fullName>
        <ecNumber evidence="7">3.-.-.-</ecNumber>
    </submittedName>
</protein>
<dbReference type="Proteomes" id="UP000317648">
    <property type="component" value="Chromosome"/>
</dbReference>
<dbReference type="PANTHER" id="PTHR31290">
    <property type="entry name" value="UV-DAMAGE ENDONUCLEASE"/>
    <property type="match status" value="1"/>
</dbReference>
<keyword evidence="8" id="KW-1185">Reference proteome</keyword>
<keyword evidence="1" id="KW-0540">Nuclease</keyword>
<dbReference type="AlphaFoldDB" id="A0A518DZ35"/>
<dbReference type="RefSeq" id="WP_197442537.1">
    <property type="nucleotide sequence ID" value="NZ_CP036433.1"/>
</dbReference>
<keyword evidence="6" id="KW-0234">DNA repair</keyword>
<keyword evidence="3" id="KW-0227">DNA damage</keyword>
<keyword evidence="4" id="KW-0228">DNA excision</keyword>
<proteinExistence type="predicted"/>
<dbReference type="EC" id="3.-.-.-" evidence="7"/>
<dbReference type="GO" id="GO:0006289">
    <property type="term" value="P:nucleotide-excision repair"/>
    <property type="evidence" value="ECO:0007669"/>
    <property type="project" value="InterPro"/>
</dbReference>
<dbReference type="InterPro" id="IPR004601">
    <property type="entry name" value="UvdE"/>
</dbReference>
<evidence type="ECO:0000256" key="2">
    <source>
        <dbReference type="ARBA" id="ARBA00022759"/>
    </source>
</evidence>
<dbReference type="NCBIfam" id="TIGR00629">
    <property type="entry name" value="uvde"/>
    <property type="match status" value="1"/>
</dbReference>
<reference evidence="7 8" key="1">
    <citation type="submission" date="2019-02" db="EMBL/GenBank/DDBJ databases">
        <title>Deep-cultivation of Planctomycetes and their phenomic and genomic characterization uncovers novel biology.</title>
        <authorList>
            <person name="Wiegand S."/>
            <person name="Jogler M."/>
            <person name="Boedeker C."/>
            <person name="Pinto D."/>
            <person name="Vollmers J."/>
            <person name="Rivas-Marin E."/>
            <person name="Kohn T."/>
            <person name="Peeters S.H."/>
            <person name="Heuer A."/>
            <person name="Rast P."/>
            <person name="Oberbeckmann S."/>
            <person name="Bunk B."/>
            <person name="Jeske O."/>
            <person name="Meyerdierks A."/>
            <person name="Storesund J.E."/>
            <person name="Kallscheuer N."/>
            <person name="Luecker S."/>
            <person name="Lage O.M."/>
            <person name="Pohl T."/>
            <person name="Merkel B.J."/>
            <person name="Hornburger P."/>
            <person name="Mueller R.-W."/>
            <person name="Bruemmer F."/>
            <person name="Labrenz M."/>
            <person name="Spormann A.M."/>
            <person name="Op den Camp H."/>
            <person name="Overmann J."/>
            <person name="Amann R."/>
            <person name="Jetten M.S.M."/>
            <person name="Mascher T."/>
            <person name="Medema M.H."/>
            <person name="Devos D.P."/>
            <person name="Kaster A.-K."/>
            <person name="Ovreas L."/>
            <person name="Rohde M."/>
            <person name="Galperin M.Y."/>
            <person name="Jogler C."/>
        </authorList>
    </citation>
    <scope>NUCLEOTIDE SEQUENCE [LARGE SCALE GENOMIC DNA]</scope>
    <source>
        <strain evidence="7 8">Pla85_3_4</strain>
    </source>
</reference>
<keyword evidence="2 7" id="KW-0255">Endonuclease</keyword>
<dbReference type="PANTHER" id="PTHR31290:SF5">
    <property type="entry name" value="UV-DAMAGE ENDONUCLEASE"/>
    <property type="match status" value="1"/>
</dbReference>
<dbReference type="SUPFAM" id="SSF51658">
    <property type="entry name" value="Xylose isomerase-like"/>
    <property type="match status" value="1"/>
</dbReference>
<keyword evidence="5 7" id="KW-0378">Hydrolase</keyword>
<sequence>MTNDSSIRLGLCCIFRDQPIRFRNTTVKSISSMERDAALSKLAGLCLANAEALLASLEFCADNGISCFRINSQILPLKTHADCGYDVLDLPDGVEIVRRFKACGEYARDHALRTCFHPDQFVVLNSPRPEVVDRSIAELEYQAEVAEWVGADVVNIHGGGAYGDKPDALARFAQTLKRLSDRARNRLTVENDDTTYTPSDLLPLCQSEGIPLVYDVHHHRCNQDDLSVEEATAAAISTWNRRPMFHLSSPIEGWKGPKPQRHHDFIDVQDFPDCWRGLSLTIEVEAKAKEVAVLRLKKQLTERGFV</sequence>
<dbReference type="GO" id="GO:0004519">
    <property type="term" value="F:endonuclease activity"/>
    <property type="evidence" value="ECO:0007669"/>
    <property type="project" value="UniProtKB-KW"/>
</dbReference>
<evidence type="ECO:0000313" key="7">
    <source>
        <dbReference type="EMBL" id="QDU97110.1"/>
    </source>
</evidence>
<dbReference type="InterPro" id="IPR036237">
    <property type="entry name" value="Xyl_isomerase-like_sf"/>
</dbReference>